<keyword evidence="8" id="KW-1185">Reference proteome</keyword>
<gene>
    <name evidence="7" type="ORF">CLV25_11663</name>
</gene>
<feature type="domain" description="RNA polymerase sigma factor 70 region 4 type 2" evidence="6">
    <location>
        <begin position="122"/>
        <end position="173"/>
    </location>
</feature>
<dbReference type="GO" id="GO:0006352">
    <property type="term" value="P:DNA-templated transcription initiation"/>
    <property type="evidence" value="ECO:0007669"/>
    <property type="project" value="InterPro"/>
</dbReference>
<evidence type="ECO:0000259" key="5">
    <source>
        <dbReference type="Pfam" id="PF04542"/>
    </source>
</evidence>
<dbReference type="Pfam" id="PF08281">
    <property type="entry name" value="Sigma70_r4_2"/>
    <property type="match status" value="1"/>
</dbReference>
<dbReference type="Pfam" id="PF04542">
    <property type="entry name" value="Sigma70_r2"/>
    <property type="match status" value="1"/>
</dbReference>
<dbReference type="Gene3D" id="1.10.10.10">
    <property type="entry name" value="Winged helix-like DNA-binding domain superfamily/Winged helix DNA-binding domain"/>
    <property type="match status" value="1"/>
</dbReference>
<evidence type="ECO:0000256" key="2">
    <source>
        <dbReference type="ARBA" id="ARBA00023015"/>
    </source>
</evidence>
<dbReference type="PANTHER" id="PTHR43133">
    <property type="entry name" value="RNA POLYMERASE ECF-TYPE SIGMA FACTO"/>
    <property type="match status" value="1"/>
</dbReference>
<dbReference type="GO" id="GO:0003677">
    <property type="term" value="F:DNA binding"/>
    <property type="evidence" value="ECO:0007669"/>
    <property type="project" value="InterPro"/>
</dbReference>
<dbReference type="InterPro" id="IPR014284">
    <property type="entry name" value="RNA_pol_sigma-70_dom"/>
</dbReference>
<dbReference type="InterPro" id="IPR036388">
    <property type="entry name" value="WH-like_DNA-bd_sf"/>
</dbReference>
<dbReference type="RefSeq" id="WP_165877089.1">
    <property type="nucleotide sequence ID" value="NZ_SLWB01000016.1"/>
</dbReference>
<dbReference type="Proteomes" id="UP000294830">
    <property type="component" value="Unassembled WGS sequence"/>
</dbReference>
<dbReference type="InterPro" id="IPR013249">
    <property type="entry name" value="RNA_pol_sigma70_r4_t2"/>
</dbReference>
<comment type="similarity">
    <text evidence="1">Belongs to the sigma-70 factor family. ECF subfamily.</text>
</comment>
<keyword evidence="2" id="KW-0805">Transcription regulation</keyword>
<dbReference type="Gene3D" id="1.10.1740.10">
    <property type="match status" value="1"/>
</dbReference>
<organism evidence="7 8">
    <name type="scientific">Acetobacteroides hydrogenigenes</name>
    <dbReference type="NCBI Taxonomy" id="979970"/>
    <lineage>
        <taxon>Bacteria</taxon>
        <taxon>Pseudomonadati</taxon>
        <taxon>Bacteroidota</taxon>
        <taxon>Bacteroidia</taxon>
        <taxon>Bacteroidales</taxon>
        <taxon>Rikenellaceae</taxon>
        <taxon>Acetobacteroides</taxon>
    </lineage>
</organism>
<comment type="caution">
    <text evidence="7">The sequence shown here is derived from an EMBL/GenBank/DDBJ whole genome shotgun (WGS) entry which is preliminary data.</text>
</comment>
<dbReference type="InterPro" id="IPR013325">
    <property type="entry name" value="RNA_pol_sigma_r2"/>
</dbReference>
<dbReference type="SUPFAM" id="SSF88659">
    <property type="entry name" value="Sigma3 and sigma4 domains of RNA polymerase sigma factors"/>
    <property type="match status" value="1"/>
</dbReference>
<accession>A0A4R2E646</accession>
<protein>
    <submittedName>
        <fullName evidence="7">RNA polymerase sigma-70 factor (ECF subfamily)</fullName>
    </submittedName>
</protein>
<dbReference type="EMBL" id="SLWB01000016">
    <property type="protein sequence ID" value="TCN63085.1"/>
    <property type="molecule type" value="Genomic_DNA"/>
</dbReference>
<dbReference type="AlphaFoldDB" id="A0A4R2E646"/>
<evidence type="ECO:0000256" key="4">
    <source>
        <dbReference type="ARBA" id="ARBA00023163"/>
    </source>
</evidence>
<evidence type="ECO:0000256" key="3">
    <source>
        <dbReference type="ARBA" id="ARBA00023082"/>
    </source>
</evidence>
<reference evidence="7 8" key="1">
    <citation type="submission" date="2019-03" db="EMBL/GenBank/DDBJ databases">
        <title>Genomic Encyclopedia of Archaeal and Bacterial Type Strains, Phase II (KMG-II): from individual species to whole genera.</title>
        <authorList>
            <person name="Goeker M."/>
        </authorList>
    </citation>
    <scope>NUCLEOTIDE SEQUENCE [LARGE SCALE GENOMIC DNA]</scope>
    <source>
        <strain evidence="7 8">RL-C</strain>
    </source>
</reference>
<evidence type="ECO:0000313" key="8">
    <source>
        <dbReference type="Proteomes" id="UP000294830"/>
    </source>
</evidence>
<proteinExistence type="inferred from homology"/>
<evidence type="ECO:0000313" key="7">
    <source>
        <dbReference type="EMBL" id="TCN63085.1"/>
    </source>
</evidence>
<evidence type="ECO:0000256" key="1">
    <source>
        <dbReference type="ARBA" id="ARBA00010641"/>
    </source>
</evidence>
<name>A0A4R2E646_9BACT</name>
<dbReference type="InterPro" id="IPR007627">
    <property type="entry name" value="RNA_pol_sigma70_r2"/>
</dbReference>
<dbReference type="SUPFAM" id="SSF88946">
    <property type="entry name" value="Sigma2 domain of RNA polymerase sigma factors"/>
    <property type="match status" value="1"/>
</dbReference>
<dbReference type="NCBIfam" id="TIGR02937">
    <property type="entry name" value="sigma70-ECF"/>
    <property type="match status" value="1"/>
</dbReference>
<dbReference type="InterPro" id="IPR039425">
    <property type="entry name" value="RNA_pol_sigma-70-like"/>
</dbReference>
<keyword evidence="4" id="KW-0804">Transcription</keyword>
<keyword evidence="3" id="KW-0731">Sigma factor</keyword>
<feature type="domain" description="RNA polymerase sigma-70 region 2" evidence="5">
    <location>
        <begin position="21"/>
        <end position="88"/>
    </location>
</feature>
<dbReference type="PANTHER" id="PTHR43133:SF51">
    <property type="entry name" value="RNA POLYMERASE SIGMA FACTOR"/>
    <property type="match status" value="1"/>
</dbReference>
<dbReference type="CDD" id="cd06171">
    <property type="entry name" value="Sigma70_r4"/>
    <property type="match status" value="1"/>
</dbReference>
<evidence type="ECO:0000259" key="6">
    <source>
        <dbReference type="Pfam" id="PF08281"/>
    </source>
</evidence>
<sequence length="187" mass="21738">MNDAELIKQILNGNMSAFSYLVSIHQKLVLHIVRRMVLSDDEAADICQDVFVKVYQKLGEFRGQSKLSTWIASVAYHHAINHLRKRKRLQEVSMDDSPALEREVGATVDDDCSFTLDEDARQLLLRKVEELPQHYRVVLTLFYLEEFSYREIEEVTGMPEGTVKSYLARARNMLREKLTFAKEEIWG</sequence>
<dbReference type="InterPro" id="IPR013324">
    <property type="entry name" value="RNA_pol_sigma_r3/r4-like"/>
</dbReference>
<dbReference type="GO" id="GO:0016987">
    <property type="term" value="F:sigma factor activity"/>
    <property type="evidence" value="ECO:0007669"/>
    <property type="project" value="UniProtKB-KW"/>
</dbReference>